<keyword evidence="2" id="KW-1185">Reference proteome</keyword>
<gene>
    <name evidence="1" type="ORF">QE152_g1859</name>
</gene>
<evidence type="ECO:0000313" key="2">
    <source>
        <dbReference type="Proteomes" id="UP001458880"/>
    </source>
</evidence>
<name>A0AAW1N1H1_POPJA</name>
<dbReference type="AlphaFoldDB" id="A0AAW1N1H1"/>
<sequence>MTVHSYHAMFLITDQLMTVHSYHTRGKDNLLVPMSTLQITSTGAHNLSVKIFNKIPQEIRNGGLGGRIIGHSETLCCRDALQKSRDIKKHNFLNTSKNTNDCSKHETLTKYFASTTLEKTEKSMNTIEDVLSIESDYFAAQSVISTSDNRLEKSHTQNAEDSVHSQICLRKASYQRLIIA</sequence>
<protein>
    <submittedName>
        <fullName evidence="1">Uncharacterized protein</fullName>
    </submittedName>
</protein>
<reference evidence="1 2" key="1">
    <citation type="journal article" date="2024" name="BMC Genomics">
        <title>De novo assembly and annotation of Popillia japonica's genome with initial clues to its potential as an invasive pest.</title>
        <authorList>
            <person name="Cucini C."/>
            <person name="Boschi S."/>
            <person name="Funari R."/>
            <person name="Cardaioli E."/>
            <person name="Iannotti N."/>
            <person name="Marturano G."/>
            <person name="Paoli F."/>
            <person name="Bruttini M."/>
            <person name="Carapelli A."/>
            <person name="Frati F."/>
            <person name="Nardi F."/>
        </authorList>
    </citation>
    <scope>NUCLEOTIDE SEQUENCE [LARGE SCALE GENOMIC DNA]</scope>
    <source>
        <strain evidence="1">DMR45628</strain>
    </source>
</reference>
<dbReference type="EMBL" id="JASPKY010000011">
    <property type="protein sequence ID" value="KAK9753740.1"/>
    <property type="molecule type" value="Genomic_DNA"/>
</dbReference>
<organism evidence="1 2">
    <name type="scientific">Popillia japonica</name>
    <name type="common">Japanese beetle</name>
    <dbReference type="NCBI Taxonomy" id="7064"/>
    <lineage>
        <taxon>Eukaryota</taxon>
        <taxon>Metazoa</taxon>
        <taxon>Ecdysozoa</taxon>
        <taxon>Arthropoda</taxon>
        <taxon>Hexapoda</taxon>
        <taxon>Insecta</taxon>
        <taxon>Pterygota</taxon>
        <taxon>Neoptera</taxon>
        <taxon>Endopterygota</taxon>
        <taxon>Coleoptera</taxon>
        <taxon>Polyphaga</taxon>
        <taxon>Scarabaeiformia</taxon>
        <taxon>Scarabaeidae</taxon>
        <taxon>Rutelinae</taxon>
        <taxon>Popillia</taxon>
    </lineage>
</organism>
<evidence type="ECO:0000313" key="1">
    <source>
        <dbReference type="EMBL" id="KAK9753740.1"/>
    </source>
</evidence>
<accession>A0AAW1N1H1</accession>
<comment type="caution">
    <text evidence="1">The sequence shown here is derived from an EMBL/GenBank/DDBJ whole genome shotgun (WGS) entry which is preliminary data.</text>
</comment>
<dbReference type="Proteomes" id="UP001458880">
    <property type="component" value="Unassembled WGS sequence"/>
</dbReference>
<proteinExistence type="predicted"/>